<evidence type="ECO:0000313" key="1">
    <source>
        <dbReference type="EMBL" id="EHO16229.1"/>
    </source>
</evidence>
<dbReference type="NCBIfam" id="TIGR01869">
    <property type="entry name" value="casC_Cse4"/>
    <property type="match status" value="1"/>
</dbReference>
<sequence>MDKNRLFVDLHVIQTVPPSCINRDDTGSPKTAIYGGTTRARVSSQAWKHAMREYFKEVMTEEELSKRSKRVVGLLAEEIQKLNSGLNGEKLAIDALTKAGLKVKIDEKKGKKAELDALFFISSAQIQALAQLAVDGCEEKESFKKALKDIPGFEIALFGRMVAADPSLNYDAASQVAHSISTHAVHSEYDYFTAVDDLAPEDNAGAGHLGTVEFNSSTLYRYATVNVSELKKWVKNPEQIVRVFAEAFIYAMPTGKQNTFANRTVPDAVYITIREDQPVNFSGAFEEAVMSRNGYSKASIERIQEYAEKSYRNFVEIPTYALGTGEGIERLCVTKSVKENLETLENCVRELLDKAGEAE</sequence>
<dbReference type="Proteomes" id="UP000018466">
    <property type="component" value="Unassembled WGS sequence"/>
</dbReference>
<keyword evidence="2" id="KW-1185">Reference proteome</keyword>
<accession>A0AA37DG04</accession>
<protein>
    <submittedName>
        <fullName evidence="1">CRISPR-associated protein cas7/cse4/casc, subtype I-e</fullName>
    </submittedName>
</protein>
<gene>
    <name evidence="1" type="ORF">HMPREF9623_01550</name>
</gene>
<dbReference type="AlphaFoldDB" id="A0AA37DG04"/>
<evidence type="ECO:0000313" key="2">
    <source>
        <dbReference type="Proteomes" id="UP000018466"/>
    </source>
</evidence>
<reference evidence="1 2" key="1">
    <citation type="submission" date="2011-10" db="EMBL/GenBank/DDBJ databases">
        <title>The Genome Sequence of Lachnospiraceae bacterium ACC2.</title>
        <authorList>
            <consortium name="The Broad Institute Genome Sequencing Platform"/>
            <person name="Earl A."/>
            <person name="Ward D."/>
            <person name="Feldgarden M."/>
            <person name="Gevers D."/>
            <person name="Sizova M."/>
            <person name="Hazen A."/>
            <person name="Epstein S."/>
            <person name="Young S.K."/>
            <person name="Zeng Q."/>
            <person name="Gargeya S."/>
            <person name="Fitzgerald M."/>
            <person name="Haas B."/>
            <person name="Abouelleil A."/>
            <person name="Alvarado L."/>
            <person name="Arachchi H.M."/>
            <person name="Berlin A."/>
            <person name="Brown A."/>
            <person name="Chapman S.B."/>
            <person name="Chen Z."/>
            <person name="Dunbar C."/>
            <person name="Freedman E."/>
            <person name="Gearin G."/>
            <person name="Goldberg J."/>
            <person name="Griggs A."/>
            <person name="Gujja S."/>
            <person name="Heiman D."/>
            <person name="Howarth C."/>
            <person name="Larson L."/>
            <person name="Lui A."/>
            <person name="MacDonald P.J.P."/>
            <person name="Montmayeur A."/>
            <person name="Murphy C."/>
            <person name="Neiman D."/>
            <person name="Pearson M."/>
            <person name="Priest M."/>
            <person name="Roberts A."/>
            <person name="Saif S."/>
            <person name="Shea T."/>
            <person name="Shenoy N."/>
            <person name="Sisk P."/>
            <person name="Stolte C."/>
            <person name="Sykes S."/>
            <person name="Wortman J."/>
            <person name="Nusbaum C."/>
            <person name="Birren B."/>
        </authorList>
    </citation>
    <scope>NUCLEOTIDE SEQUENCE [LARGE SCALE GENOMIC DNA]</scope>
    <source>
        <strain evidence="1 2">ACC2</strain>
    </source>
</reference>
<name>A0AA37DG04_9FIRM</name>
<proteinExistence type="predicted"/>
<dbReference type="EMBL" id="AGEL01000010">
    <property type="protein sequence ID" value="EHO16229.1"/>
    <property type="molecule type" value="Genomic_DNA"/>
</dbReference>
<dbReference type="GeneID" id="86941283"/>
<dbReference type="RefSeq" id="WP_009533382.1">
    <property type="nucleotide sequence ID" value="NZ_JH590863.1"/>
</dbReference>
<dbReference type="Pfam" id="PF09344">
    <property type="entry name" value="Cas_CT1975"/>
    <property type="match status" value="1"/>
</dbReference>
<comment type="caution">
    <text evidence="1">The sequence shown here is derived from an EMBL/GenBank/DDBJ whole genome shotgun (WGS) entry which is preliminary data.</text>
</comment>
<organism evidence="1 2">
    <name type="scientific">Stomatobaculum longum</name>
    <dbReference type="NCBI Taxonomy" id="796942"/>
    <lineage>
        <taxon>Bacteria</taxon>
        <taxon>Bacillati</taxon>
        <taxon>Bacillota</taxon>
        <taxon>Clostridia</taxon>
        <taxon>Lachnospirales</taxon>
        <taxon>Lachnospiraceae</taxon>
        <taxon>Stomatobaculum</taxon>
    </lineage>
</organism>
<dbReference type="InterPro" id="IPR010148">
    <property type="entry name" value="CRISPR-assoc_prot_CT1975"/>
</dbReference>